<dbReference type="GO" id="GO:0004045">
    <property type="term" value="F:peptidyl-tRNA hydrolase activity"/>
    <property type="evidence" value="ECO:0007669"/>
    <property type="project" value="UniProtKB-EC"/>
</dbReference>
<dbReference type="GeneID" id="106674392"/>
<dbReference type="Proteomes" id="UP000494040">
    <property type="component" value="Unassembled WGS sequence"/>
</dbReference>
<dbReference type="FunFam" id="3.40.1490.10:FF:000002">
    <property type="entry name" value="Peptidyl-tRNA hydrolase 2, mitochondrial"/>
    <property type="match status" value="1"/>
</dbReference>
<sequence>MDKFDQSNRTLLEKRVDSGISEEDAKNVLFKVIELDSSGIVDMSDDDQWEDLSDDFKMTFVVNTSLDMSNGKIASQVAQAALGLYQQISSCKLGIIQVEMWQQKGEKKFVLQVGGTENLLELEKKAVNANVSNLLVRDGDSVSVLALFGSVGEVDSVAGDLKSL</sequence>
<evidence type="ECO:0000256" key="1">
    <source>
        <dbReference type="ARBA" id="ARBA00013260"/>
    </source>
</evidence>
<dbReference type="OrthoDB" id="1733656at2759"/>
<evidence type="ECO:0000313" key="6">
    <source>
        <dbReference type="Proteomes" id="UP000494040"/>
    </source>
</evidence>
<comment type="similarity">
    <text evidence="3">Belongs to the PTH2 family.</text>
</comment>
<dbReference type="SUPFAM" id="SSF102462">
    <property type="entry name" value="Peptidyl-tRNA hydrolase II"/>
    <property type="match status" value="1"/>
</dbReference>
<dbReference type="Gene3D" id="3.40.1490.10">
    <property type="entry name" value="Bit1"/>
    <property type="match status" value="1"/>
</dbReference>
<evidence type="ECO:0000313" key="5">
    <source>
        <dbReference type="EnsemblMetazoa" id="XP_014262544.1"/>
    </source>
</evidence>
<name>A0A8I6SDU0_CIMLE</name>
<dbReference type="GO" id="GO:0005829">
    <property type="term" value="C:cytosol"/>
    <property type="evidence" value="ECO:0007669"/>
    <property type="project" value="TreeGrafter"/>
</dbReference>
<dbReference type="PANTHER" id="PTHR12649">
    <property type="entry name" value="PEPTIDYL-TRNA HYDROLASE 2"/>
    <property type="match status" value="1"/>
</dbReference>
<protein>
    <recommendedName>
        <fullName evidence="1">peptidyl-tRNA hydrolase</fullName>
        <ecNumber evidence="1">3.1.1.29</ecNumber>
    </recommendedName>
</protein>
<dbReference type="OMA" id="ITSNNEC"/>
<evidence type="ECO:0000256" key="4">
    <source>
        <dbReference type="ARBA" id="ARBA00048707"/>
    </source>
</evidence>
<comment type="catalytic activity">
    <reaction evidence="4">
        <text>an N-acyl-L-alpha-aminoacyl-tRNA + H2O = an N-acyl-L-amino acid + a tRNA + H(+)</text>
        <dbReference type="Rhea" id="RHEA:54448"/>
        <dbReference type="Rhea" id="RHEA-COMP:10123"/>
        <dbReference type="Rhea" id="RHEA-COMP:13883"/>
        <dbReference type="ChEBI" id="CHEBI:15377"/>
        <dbReference type="ChEBI" id="CHEBI:15378"/>
        <dbReference type="ChEBI" id="CHEBI:59874"/>
        <dbReference type="ChEBI" id="CHEBI:78442"/>
        <dbReference type="ChEBI" id="CHEBI:138191"/>
        <dbReference type="EC" id="3.1.1.29"/>
    </reaction>
</comment>
<dbReference type="AlphaFoldDB" id="A0A8I6SDU0"/>
<dbReference type="KEGG" id="clec:106674392"/>
<dbReference type="EnsemblMetazoa" id="XM_014407058.2">
    <property type="protein sequence ID" value="XP_014262544.1"/>
    <property type="gene ID" value="LOC106674392"/>
</dbReference>
<dbReference type="RefSeq" id="XP_014262544.1">
    <property type="nucleotide sequence ID" value="XM_014407058.2"/>
</dbReference>
<reference evidence="5" key="1">
    <citation type="submission" date="2022-01" db="UniProtKB">
        <authorList>
            <consortium name="EnsemblMetazoa"/>
        </authorList>
    </citation>
    <scope>IDENTIFICATION</scope>
</reference>
<evidence type="ECO:0000256" key="3">
    <source>
        <dbReference type="ARBA" id="ARBA00038050"/>
    </source>
</evidence>
<dbReference type="InterPro" id="IPR023476">
    <property type="entry name" value="Pep_tRNA_hydro_II_dom_sf"/>
</dbReference>
<proteinExistence type="inferred from homology"/>
<dbReference type="InterPro" id="IPR002833">
    <property type="entry name" value="PTH2"/>
</dbReference>
<keyword evidence="6" id="KW-1185">Reference proteome</keyword>
<organism evidence="5 6">
    <name type="scientific">Cimex lectularius</name>
    <name type="common">Bed bug</name>
    <name type="synonym">Acanthia lectularia</name>
    <dbReference type="NCBI Taxonomy" id="79782"/>
    <lineage>
        <taxon>Eukaryota</taxon>
        <taxon>Metazoa</taxon>
        <taxon>Ecdysozoa</taxon>
        <taxon>Arthropoda</taxon>
        <taxon>Hexapoda</taxon>
        <taxon>Insecta</taxon>
        <taxon>Pterygota</taxon>
        <taxon>Neoptera</taxon>
        <taxon>Paraneoptera</taxon>
        <taxon>Hemiptera</taxon>
        <taxon>Heteroptera</taxon>
        <taxon>Panheteroptera</taxon>
        <taxon>Cimicomorpha</taxon>
        <taxon>Cimicidae</taxon>
        <taxon>Cimex</taxon>
    </lineage>
</organism>
<accession>A0A8I6SDU0</accession>
<evidence type="ECO:0000256" key="2">
    <source>
        <dbReference type="ARBA" id="ARBA00022801"/>
    </source>
</evidence>
<dbReference type="PANTHER" id="PTHR12649:SF29">
    <property type="entry name" value="AMINOACYL-TRNA HYDROLASE"/>
    <property type="match status" value="1"/>
</dbReference>
<dbReference type="EC" id="3.1.1.29" evidence="1"/>
<dbReference type="Pfam" id="PF01981">
    <property type="entry name" value="PTH2"/>
    <property type="match status" value="1"/>
</dbReference>
<keyword evidence="2" id="KW-0378">Hydrolase</keyword>